<feature type="domain" description="Integrase catalytic" evidence="1">
    <location>
        <begin position="1"/>
        <end position="113"/>
    </location>
</feature>
<evidence type="ECO:0000259" key="1">
    <source>
        <dbReference type="PROSITE" id="PS50994"/>
    </source>
</evidence>
<reference evidence="2" key="1">
    <citation type="submission" date="2013-08" db="EMBL/GenBank/DDBJ databases">
        <authorList>
            <person name="Mendez C."/>
            <person name="Richter M."/>
            <person name="Ferrer M."/>
            <person name="Sanchez J."/>
        </authorList>
    </citation>
    <scope>NUCLEOTIDE SEQUENCE</scope>
</reference>
<evidence type="ECO:0000313" key="2">
    <source>
        <dbReference type="EMBL" id="EQD64656.1"/>
    </source>
</evidence>
<dbReference type="GO" id="GO:0003676">
    <property type="term" value="F:nucleic acid binding"/>
    <property type="evidence" value="ECO:0007669"/>
    <property type="project" value="InterPro"/>
</dbReference>
<organism evidence="2">
    <name type="scientific">mine drainage metagenome</name>
    <dbReference type="NCBI Taxonomy" id="410659"/>
    <lineage>
        <taxon>unclassified sequences</taxon>
        <taxon>metagenomes</taxon>
        <taxon>ecological metagenomes</taxon>
    </lineage>
</organism>
<dbReference type="PANTHER" id="PTHR35004:SF7">
    <property type="entry name" value="INTEGRASE PROTEIN"/>
    <property type="match status" value="1"/>
</dbReference>
<feature type="non-terminal residue" evidence="2">
    <location>
        <position position="176"/>
    </location>
</feature>
<dbReference type="AlphaFoldDB" id="T1AVL0"/>
<dbReference type="InterPro" id="IPR012337">
    <property type="entry name" value="RNaseH-like_sf"/>
</dbReference>
<dbReference type="InterPro" id="IPR001584">
    <property type="entry name" value="Integrase_cat-core"/>
</dbReference>
<accession>T1AVL0</accession>
<protein>
    <submittedName>
        <fullName evidence="2">Integrase catalytic region</fullName>
    </submittedName>
</protein>
<dbReference type="GO" id="GO:0015074">
    <property type="term" value="P:DNA integration"/>
    <property type="evidence" value="ECO:0007669"/>
    <property type="project" value="InterPro"/>
</dbReference>
<dbReference type="InterPro" id="IPR036397">
    <property type="entry name" value="RNaseH_sf"/>
</dbReference>
<sequence length="176" mass="20180">ELYVDRDSIYRVNDEDLRQRCVETGQKAPLTQFGRAMEQLGVGMIFAHSPQAKGRVERMNRTLQDRLVKELAAAKITDITRANRYLEKTFLRSLYRATGVKPSSPVDHHRALGREVKLAEILCRQEYRVVGRDWCVHIGGRILQIDKKHGSLALAGRRIQLAIRADLTIHMTYKEA</sequence>
<feature type="non-terminal residue" evidence="2">
    <location>
        <position position="1"/>
    </location>
</feature>
<dbReference type="PANTHER" id="PTHR35004">
    <property type="entry name" value="TRANSPOSASE RV3428C-RELATED"/>
    <property type="match status" value="1"/>
</dbReference>
<dbReference type="Gene3D" id="3.30.420.10">
    <property type="entry name" value="Ribonuclease H-like superfamily/Ribonuclease H"/>
    <property type="match status" value="1"/>
</dbReference>
<name>T1AVL0_9ZZZZ</name>
<dbReference type="SUPFAM" id="SSF53098">
    <property type="entry name" value="Ribonuclease H-like"/>
    <property type="match status" value="1"/>
</dbReference>
<dbReference type="PROSITE" id="PS50994">
    <property type="entry name" value="INTEGRASE"/>
    <property type="match status" value="1"/>
</dbReference>
<proteinExistence type="predicted"/>
<gene>
    <name evidence="2" type="ORF">B1A_08752</name>
</gene>
<dbReference type="EMBL" id="AUZX01006235">
    <property type="protein sequence ID" value="EQD64656.1"/>
    <property type="molecule type" value="Genomic_DNA"/>
</dbReference>
<comment type="caution">
    <text evidence="2">The sequence shown here is derived from an EMBL/GenBank/DDBJ whole genome shotgun (WGS) entry which is preliminary data.</text>
</comment>
<reference evidence="2" key="2">
    <citation type="journal article" date="2014" name="ISME J.">
        <title>Microbial stratification in low pH oxic and suboxic macroscopic growths along an acid mine drainage.</title>
        <authorList>
            <person name="Mendez-Garcia C."/>
            <person name="Mesa V."/>
            <person name="Sprenger R.R."/>
            <person name="Richter M."/>
            <person name="Diez M.S."/>
            <person name="Solano J."/>
            <person name="Bargiela R."/>
            <person name="Golyshina O.V."/>
            <person name="Manteca A."/>
            <person name="Ramos J.L."/>
            <person name="Gallego J.R."/>
            <person name="Llorente I."/>
            <person name="Martins Dos Santos V.A."/>
            <person name="Jensen O.N."/>
            <person name="Pelaez A.I."/>
            <person name="Sanchez J."/>
            <person name="Ferrer M."/>
        </authorList>
    </citation>
    <scope>NUCLEOTIDE SEQUENCE</scope>
</reference>